<dbReference type="InterPro" id="IPR011989">
    <property type="entry name" value="ARM-like"/>
</dbReference>
<evidence type="ECO:0000256" key="1">
    <source>
        <dbReference type="ARBA" id="ARBA00004123"/>
    </source>
</evidence>
<proteinExistence type="predicted"/>
<keyword evidence="3" id="KW-0539">Nucleus</keyword>
<accession>A0A5M8PLA1</accession>
<dbReference type="InterPro" id="IPR032460">
    <property type="entry name" value="Symplekin/Pta1_N"/>
</dbReference>
<dbReference type="OrthoDB" id="331600at2759"/>
<sequence>MALPIPEQLNQLNAARQLVLGDSAFYPQIVQGILPIVGATARLELRRWGADFLAETFASPVLALQQKENLSLVVLQTLKDLLEMPGDDPGVVKSVVQAAASIYGLVFRYIINNPNDSPTWEKMAAIKSNILKRWDTAATGIRICCIKFVQRVVQVQTPGVIADPRRPDQNEISLALVPRDHPLIPPRNLEAEASGLLDRLLNVFYEEASDAVLVNATLNCLGGLVRSRQSIANKILSTVLNFNPLKLANSPMTPKLKVQIKSMERTTRAFLINILRRNENGPFAARIKQHVDRLAQSRLDIFDEGSRKRGPPEPTDGLSDAKRARLDADLPGRTNIPPLPPGPTSIAQLYTLTGDEGLTSFDVTQLPIDLVVKITLPVLYRIDQGLLDEAINGIRSRYLSLARNQPTITQGPPLPPTALEDEDDDYEPDFEPVEDTEQILNAADALPPEDSHQTPTEVALGPFTLPQPPPLTEDDAKKVGKGTVMRVFSMMNILDEPAAAKRQKPGLNRLAGSNYDREAWITVITRLASRASSGLEDSGIEAKDELESNGTVAKRKESSLSDGIRETLYIYIIEDFRARIPIAIAWLNEEWYNDRIQSSSAEQSQNGDSQPLTQTQPHYEKWVLKVLDGIVPYLDAKDKVLIRFLSEIPGVDEKVLQRVKGLARDPERVSLAVNAIHYLILLRPPVRDICIDALEDLWRNYDDAKVPTTKLLAKWRPQVLQQVQDVNGSGVKEEEDTNAAGTAPALAAAETVPAQSAVAAVG</sequence>
<dbReference type="InterPro" id="IPR021850">
    <property type="entry name" value="Symplekin/Pta1"/>
</dbReference>
<feature type="region of interest" description="Disordered" evidence="4">
    <location>
        <begin position="302"/>
        <end position="322"/>
    </location>
</feature>
<feature type="domain" description="Symplekin/Pta1 N-terminal" evidence="5">
    <location>
        <begin position="88"/>
        <end position="308"/>
    </location>
</feature>
<feature type="region of interest" description="Disordered" evidence="4">
    <location>
        <begin position="405"/>
        <end position="425"/>
    </location>
</feature>
<keyword evidence="2" id="KW-0507">mRNA processing</keyword>
<evidence type="ECO:0000313" key="7">
    <source>
        <dbReference type="Proteomes" id="UP000324767"/>
    </source>
</evidence>
<dbReference type="Gene3D" id="1.25.10.10">
    <property type="entry name" value="Leucine-rich Repeat Variant"/>
    <property type="match status" value="1"/>
</dbReference>
<evidence type="ECO:0000313" key="6">
    <source>
        <dbReference type="EMBL" id="KAA6409725.1"/>
    </source>
</evidence>
<dbReference type="AlphaFoldDB" id="A0A5M8PLA1"/>
<dbReference type="GO" id="GO:0006397">
    <property type="term" value="P:mRNA processing"/>
    <property type="evidence" value="ECO:0007669"/>
    <property type="project" value="UniProtKB-KW"/>
</dbReference>
<protein>
    <submittedName>
        <fullName evidence="6">mRNA cleavage and polyadenylation specificity factor complex subunit</fullName>
    </submittedName>
</protein>
<dbReference type="Proteomes" id="UP000324767">
    <property type="component" value="Unassembled WGS sequence"/>
</dbReference>
<dbReference type="GO" id="GO:0005847">
    <property type="term" value="C:mRNA cleavage and polyadenylation specificity factor complex"/>
    <property type="evidence" value="ECO:0007669"/>
    <property type="project" value="TreeGrafter"/>
</dbReference>
<comment type="subcellular location">
    <subcellularLocation>
        <location evidence="1">Nucleus</location>
    </subcellularLocation>
</comment>
<dbReference type="PANTHER" id="PTHR15245:SF20">
    <property type="entry name" value="SYMPLEKIN"/>
    <property type="match status" value="1"/>
</dbReference>
<feature type="compositionally biased region" description="Basic and acidic residues" evidence="4">
    <location>
        <begin position="302"/>
        <end position="311"/>
    </location>
</feature>
<dbReference type="Pfam" id="PF11935">
    <property type="entry name" value="SYMPK_PTA1_N"/>
    <property type="match status" value="1"/>
</dbReference>
<evidence type="ECO:0000256" key="4">
    <source>
        <dbReference type="SAM" id="MobiDB-lite"/>
    </source>
</evidence>
<organism evidence="6 7">
    <name type="scientific">Lasallia pustulata</name>
    <dbReference type="NCBI Taxonomy" id="136370"/>
    <lineage>
        <taxon>Eukaryota</taxon>
        <taxon>Fungi</taxon>
        <taxon>Dikarya</taxon>
        <taxon>Ascomycota</taxon>
        <taxon>Pezizomycotina</taxon>
        <taxon>Lecanoromycetes</taxon>
        <taxon>OSLEUM clade</taxon>
        <taxon>Umbilicariomycetidae</taxon>
        <taxon>Umbilicariales</taxon>
        <taxon>Umbilicariaceae</taxon>
        <taxon>Lasallia</taxon>
    </lineage>
</organism>
<evidence type="ECO:0000259" key="5">
    <source>
        <dbReference type="Pfam" id="PF11935"/>
    </source>
</evidence>
<reference evidence="6 7" key="1">
    <citation type="submission" date="2019-09" db="EMBL/GenBank/DDBJ databases">
        <title>The hologenome of the rock-dwelling lichen Lasallia pustulata.</title>
        <authorList>
            <person name="Greshake Tzovaras B."/>
            <person name="Segers F."/>
            <person name="Bicker A."/>
            <person name="Dal Grande F."/>
            <person name="Otte J."/>
            <person name="Hankeln T."/>
            <person name="Schmitt I."/>
            <person name="Ebersberger I."/>
        </authorList>
    </citation>
    <scope>NUCLEOTIDE SEQUENCE [LARGE SCALE GENOMIC DNA]</scope>
    <source>
        <strain evidence="6">A1-1</strain>
    </source>
</reference>
<evidence type="ECO:0000256" key="3">
    <source>
        <dbReference type="ARBA" id="ARBA00023242"/>
    </source>
</evidence>
<name>A0A5M8PLA1_9LECA</name>
<gene>
    <name evidence="6" type="ORF">FRX48_06337</name>
</gene>
<dbReference type="PANTHER" id="PTHR15245">
    <property type="entry name" value="SYMPLEKIN-RELATED"/>
    <property type="match status" value="1"/>
</dbReference>
<comment type="caution">
    <text evidence="6">The sequence shown here is derived from an EMBL/GenBank/DDBJ whole genome shotgun (WGS) entry which is preliminary data.</text>
</comment>
<dbReference type="EMBL" id="VXIT01000010">
    <property type="protein sequence ID" value="KAA6409725.1"/>
    <property type="molecule type" value="Genomic_DNA"/>
</dbReference>
<evidence type="ECO:0000256" key="2">
    <source>
        <dbReference type="ARBA" id="ARBA00022664"/>
    </source>
</evidence>